<dbReference type="PANTHER" id="PTHR43767">
    <property type="entry name" value="LONG-CHAIN-FATTY-ACID--COA LIGASE"/>
    <property type="match status" value="1"/>
</dbReference>
<dbReference type="InterPro" id="IPR042099">
    <property type="entry name" value="ANL_N_sf"/>
</dbReference>
<evidence type="ECO:0000259" key="4">
    <source>
        <dbReference type="Pfam" id="PF13193"/>
    </source>
</evidence>
<dbReference type="Pfam" id="PF00501">
    <property type="entry name" value="AMP-binding"/>
    <property type="match status" value="1"/>
</dbReference>
<feature type="domain" description="AMP-binding enzyme C-terminal" evidence="4">
    <location>
        <begin position="465"/>
        <end position="540"/>
    </location>
</feature>
<evidence type="ECO:0000256" key="1">
    <source>
        <dbReference type="ARBA" id="ARBA00006432"/>
    </source>
</evidence>
<evidence type="ECO:0000259" key="3">
    <source>
        <dbReference type="Pfam" id="PF00501"/>
    </source>
</evidence>
<gene>
    <name evidence="5" type="ORF">HY912_18280</name>
</gene>
<reference evidence="5" key="1">
    <citation type="submission" date="2020-07" db="EMBL/GenBank/DDBJ databases">
        <title>Huge and variable diversity of episymbiotic CPR bacteria and DPANN archaea in groundwater ecosystems.</title>
        <authorList>
            <person name="He C.Y."/>
            <person name="Keren R."/>
            <person name="Whittaker M."/>
            <person name="Farag I.F."/>
            <person name="Doudna J."/>
            <person name="Cate J.H.D."/>
            <person name="Banfield J.F."/>
        </authorList>
    </citation>
    <scope>NUCLEOTIDE SEQUENCE</scope>
    <source>
        <strain evidence="5">NC_groundwater_1664_Pr3_B-0.1um_52_9</strain>
    </source>
</reference>
<proteinExistence type="inferred from homology"/>
<protein>
    <submittedName>
        <fullName evidence="5">Long-chain fatty acid--CoA ligase</fullName>
    </submittedName>
</protein>
<feature type="domain" description="AMP-dependent synthetase/ligase" evidence="3">
    <location>
        <begin position="29"/>
        <end position="414"/>
    </location>
</feature>
<evidence type="ECO:0000313" key="6">
    <source>
        <dbReference type="Proteomes" id="UP000807825"/>
    </source>
</evidence>
<dbReference type="CDD" id="cd05936">
    <property type="entry name" value="FC-FACS_FadD_like"/>
    <property type="match status" value="1"/>
</dbReference>
<comment type="caution">
    <text evidence="5">The sequence shown here is derived from an EMBL/GenBank/DDBJ whole genome shotgun (WGS) entry which is preliminary data.</text>
</comment>
<keyword evidence="2 5" id="KW-0436">Ligase</keyword>
<dbReference type="SUPFAM" id="SSF56801">
    <property type="entry name" value="Acetyl-CoA synthetase-like"/>
    <property type="match status" value="1"/>
</dbReference>
<sequence length="556" mass="61244">MEKIWLKSYAPGVPAEVALKKLTLQQALSQTASRFPENPAAYFQGKVVKYKELDDMVSRFASALSGLGVKPGDKVALLMPNLVQTIVATYGILRLGAVAVPNNPLYTDRELEHQLNDSGSKTLICLDILVPRMIKLRQKTGIKDIISCHIRDYLPLPLKLLFPFVKKSMHLKTPAEKDVYEFTDLLKSNDPISRNYESRMEDTAVIIYTGGTTGVSKGVAQTQGNLSANCQQLRAWSPDFIDGKEVVLGCLPFFHSYGLTAVMNLAIFYGWCQVVIAKPEAKVILDAVDKAGVTFIPAVPTLFNAMINFPQIKKYKLSSVRGCFSAAAPLAMETIRGFKDLTGILISEAYGLTETGPCTHAIPIGGKEKPGCIGLPIPSTEAKLVAIDDYEKEITTVGDPGELCVKGPQVMKEYINRPDETAAVLKDGWLLTGDVATVDEEGYFTIVDRKKDMIISGGFNIYPREVDEVLFSHPKIREACAIGVPDSYSGEKVKAFVVLKEGQTATAEEILTYCRERLVKYKLPKQIEFIDDLPKSAVGKILRKELRRIDLAGKNQ</sequence>
<dbReference type="InterPro" id="IPR020845">
    <property type="entry name" value="AMP-binding_CS"/>
</dbReference>
<accession>A0A9D6V6E0</accession>
<organism evidence="5 6">
    <name type="scientific">Desulfomonile tiedjei</name>
    <dbReference type="NCBI Taxonomy" id="2358"/>
    <lineage>
        <taxon>Bacteria</taxon>
        <taxon>Pseudomonadati</taxon>
        <taxon>Thermodesulfobacteriota</taxon>
        <taxon>Desulfomonilia</taxon>
        <taxon>Desulfomonilales</taxon>
        <taxon>Desulfomonilaceae</taxon>
        <taxon>Desulfomonile</taxon>
    </lineage>
</organism>
<dbReference type="InterPro" id="IPR025110">
    <property type="entry name" value="AMP-bd_C"/>
</dbReference>
<dbReference type="AlphaFoldDB" id="A0A9D6V6E0"/>
<evidence type="ECO:0000313" key="5">
    <source>
        <dbReference type="EMBL" id="MBI5251440.1"/>
    </source>
</evidence>
<dbReference type="FunFam" id="3.30.300.30:FF:000008">
    <property type="entry name" value="2,3-dihydroxybenzoate-AMP ligase"/>
    <property type="match status" value="1"/>
</dbReference>
<dbReference type="GO" id="GO:0016878">
    <property type="term" value="F:acid-thiol ligase activity"/>
    <property type="evidence" value="ECO:0007669"/>
    <property type="project" value="UniProtKB-ARBA"/>
</dbReference>
<dbReference type="InterPro" id="IPR050237">
    <property type="entry name" value="ATP-dep_AMP-bd_enzyme"/>
</dbReference>
<dbReference type="InterPro" id="IPR045851">
    <property type="entry name" value="AMP-bd_C_sf"/>
</dbReference>
<dbReference type="InterPro" id="IPR000873">
    <property type="entry name" value="AMP-dep_synth/lig_dom"/>
</dbReference>
<dbReference type="PROSITE" id="PS00455">
    <property type="entry name" value="AMP_BINDING"/>
    <property type="match status" value="1"/>
</dbReference>
<dbReference type="EMBL" id="JACRDE010000478">
    <property type="protein sequence ID" value="MBI5251440.1"/>
    <property type="molecule type" value="Genomic_DNA"/>
</dbReference>
<dbReference type="Gene3D" id="3.30.300.30">
    <property type="match status" value="1"/>
</dbReference>
<comment type="similarity">
    <text evidence="1">Belongs to the ATP-dependent AMP-binding enzyme family.</text>
</comment>
<name>A0A9D6V6E0_9BACT</name>
<evidence type="ECO:0000256" key="2">
    <source>
        <dbReference type="ARBA" id="ARBA00022598"/>
    </source>
</evidence>
<dbReference type="Proteomes" id="UP000807825">
    <property type="component" value="Unassembled WGS sequence"/>
</dbReference>
<dbReference type="Gene3D" id="3.40.50.12780">
    <property type="entry name" value="N-terminal domain of ligase-like"/>
    <property type="match status" value="1"/>
</dbReference>
<dbReference type="Pfam" id="PF13193">
    <property type="entry name" value="AMP-binding_C"/>
    <property type="match status" value="1"/>
</dbReference>
<dbReference type="PANTHER" id="PTHR43767:SF1">
    <property type="entry name" value="NONRIBOSOMAL PEPTIDE SYNTHASE PES1 (EUROFUNG)-RELATED"/>
    <property type="match status" value="1"/>
</dbReference>